<gene>
    <name evidence="4" type="ORF">PT015_17795</name>
</gene>
<evidence type="ECO:0000256" key="2">
    <source>
        <dbReference type="SAM" id="MobiDB-lite"/>
    </source>
</evidence>
<comment type="similarity">
    <text evidence="1">Belongs to the universal stress protein A family.</text>
</comment>
<dbReference type="PANTHER" id="PTHR46268:SF6">
    <property type="entry name" value="UNIVERSAL STRESS PROTEIN UP12"/>
    <property type="match status" value="1"/>
</dbReference>
<dbReference type="Gene3D" id="3.40.50.620">
    <property type="entry name" value="HUPs"/>
    <property type="match status" value="1"/>
</dbReference>
<evidence type="ECO:0000313" key="4">
    <source>
        <dbReference type="EMBL" id="WIM86722.1"/>
    </source>
</evidence>
<dbReference type="EMBL" id="CP126981">
    <property type="protein sequence ID" value="WIM86722.1"/>
    <property type="molecule type" value="Genomic_DNA"/>
</dbReference>
<dbReference type="PRINTS" id="PR01438">
    <property type="entry name" value="UNVRSLSTRESS"/>
</dbReference>
<feature type="domain" description="UspA" evidence="3">
    <location>
        <begin position="4"/>
        <end position="147"/>
    </location>
</feature>
<feature type="region of interest" description="Disordered" evidence="2">
    <location>
        <begin position="43"/>
        <end position="62"/>
    </location>
</feature>
<dbReference type="SUPFAM" id="SSF52402">
    <property type="entry name" value="Adenine nucleotide alpha hydrolases-like"/>
    <property type="match status" value="1"/>
</dbReference>
<reference evidence="4 5" key="1">
    <citation type="journal article" date="2023" name="Microbiol. Resour. Announc.">
        <title>Complete Genome Sequence of Mycobacterium wuenschmanii, a novel Nontuberculous Mycobacterium Isolated from a captive population of Amazon Milk Frogs.</title>
        <authorList>
            <person name="Hicks J."/>
            <person name="Zeineldin M."/>
            <person name="Ward H."/>
            <person name="Wuenschmann A."/>
            <person name="Camp P."/>
            <person name="Farrell D."/>
            <person name="Lehman K."/>
            <person name="Thacker T."/>
            <person name="Cuthbert E."/>
        </authorList>
    </citation>
    <scope>NUCLEOTIDE SEQUENCE [LARGE SCALE GENOMIC DNA]</scope>
    <source>
        <strain evidence="4 5">Wuenschmanii</strain>
    </source>
</reference>
<accession>A0ABY8VX39</accession>
<dbReference type="Pfam" id="PF00582">
    <property type="entry name" value="Usp"/>
    <property type="match status" value="1"/>
</dbReference>
<protein>
    <submittedName>
        <fullName evidence="4">Universal stress protein</fullName>
    </submittedName>
</protein>
<proteinExistence type="inferred from homology"/>
<evidence type="ECO:0000256" key="1">
    <source>
        <dbReference type="ARBA" id="ARBA00008791"/>
    </source>
</evidence>
<sequence length="151" mass="15636">MADYKVIVVGTDGSETSMRAVDKAAAIAAESNAQLIVASAHSASSEHGQSGIDPDQAKNENYRTQGNAPVYDLLQEAAARARQGGATDVKQRAVEGAPADALIALADEVHADLLVVGSVGMSSLVGRLIGSVPKIIKRRANTEVLVVETDD</sequence>
<dbReference type="PANTHER" id="PTHR46268">
    <property type="entry name" value="STRESS RESPONSE PROTEIN NHAX"/>
    <property type="match status" value="1"/>
</dbReference>
<keyword evidence="5" id="KW-1185">Reference proteome</keyword>
<dbReference type="Proteomes" id="UP001236585">
    <property type="component" value="Chromosome"/>
</dbReference>
<dbReference type="InterPro" id="IPR014729">
    <property type="entry name" value="Rossmann-like_a/b/a_fold"/>
</dbReference>
<evidence type="ECO:0000259" key="3">
    <source>
        <dbReference type="Pfam" id="PF00582"/>
    </source>
</evidence>
<dbReference type="InterPro" id="IPR006016">
    <property type="entry name" value="UspA"/>
</dbReference>
<evidence type="ECO:0000313" key="5">
    <source>
        <dbReference type="Proteomes" id="UP001236585"/>
    </source>
</evidence>
<organism evidence="4 5">
    <name type="scientific">Candidatus Mycobacterium wuenschmannii</name>
    <dbReference type="NCBI Taxonomy" id="3027808"/>
    <lineage>
        <taxon>Bacteria</taxon>
        <taxon>Bacillati</taxon>
        <taxon>Actinomycetota</taxon>
        <taxon>Actinomycetes</taxon>
        <taxon>Mycobacteriales</taxon>
        <taxon>Mycobacteriaceae</taxon>
        <taxon>Mycobacterium</taxon>
    </lineage>
</organism>
<dbReference type="CDD" id="cd00293">
    <property type="entry name" value="USP-like"/>
    <property type="match status" value="1"/>
</dbReference>
<name>A0ABY8VX39_9MYCO</name>
<dbReference type="RefSeq" id="WP_285186196.1">
    <property type="nucleotide sequence ID" value="NZ_CP126981.1"/>
</dbReference>
<dbReference type="InterPro" id="IPR006015">
    <property type="entry name" value="Universal_stress_UspA"/>
</dbReference>